<feature type="coiled-coil region" evidence="8">
    <location>
        <begin position="1660"/>
        <end position="1753"/>
    </location>
</feature>
<keyword evidence="7" id="KW-0966">Cell projection</keyword>
<evidence type="ECO:0000256" key="6">
    <source>
        <dbReference type="ARBA" id="ARBA00023212"/>
    </source>
</evidence>
<reference evidence="11" key="1">
    <citation type="journal article" date="2015" name="Proc. Natl. Acad. Sci. U.S.A.">
        <title>Genome sequence of the Asian Tiger mosquito, Aedes albopictus, reveals insights into its biology, genetics, and evolution.</title>
        <authorList>
            <person name="Chen X.G."/>
            <person name="Jiang X."/>
            <person name="Gu J."/>
            <person name="Xu M."/>
            <person name="Wu Y."/>
            <person name="Deng Y."/>
            <person name="Zhang C."/>
            <person name="Bonizzoni M."/>
            <person name="Dermauw W."/>
            <person name="Vontas J."/>
            <person name="Armbruster P."/>
            <person name="Huang X."/>
            <person name="Yang Y."/>
            <person name="Zhang H."/>
            <person name="He W."/>
            <person name="Peng H."/>
            <person name="Liu Y."/>
            <person name="Wu K."/>
            <person name="Chen J."/>
            <person name="Lirakis M."/>
            <person name="Topalis P."/>
            <person name="Van Leeuwen T."/>
            <person name="Hall A.B."/>
            <person name="Jiang X."/>
            <person name="Thorpe C."/>
            <person name="Mueller R.L."/>
            <person name="Sun C."/>
            <person name="Waterhouse R.M."/>
            <person name="Yan G."/>
            <person name="Tu Z.J."/>
            <person name="Fang X."/>
            <person name="James A.A."/>
        </authorList>
    </citation>
    <scope>NUCLEOTIDE SEQUENCE [LARGE SCALE GENOMIC DNA]</scope>
    <source>
        <strain evidence="11">Foshan</strain>
    </source>
</reference>
<feature type="coiled-coil region" evidence="8">
    <location>
        <begin position="154"/>
        <end position="379"/>
    </location>
</feature>
<feature type="coiled-coil region" evidence="8">
    <location>
        <begin position="1310"/>
        <end position="1443"/>
    </location>
</feature>
<evidence type="ECO:0000256" key="8">
    <source>
        <dbReference type="SAM" id="Coils"/>
    </source>
</evidence>
<feature type="coiled-coil region" evidence="8">
    <location>
        <begin position="596"/>
        <end position="630"/>
    </location>
</feature>
<feature type="region of interest" description="Disordered" evidence="9">
    <location>
        <begin position="1756"/>
        <end position="1797"/>
    </location>
</feature>
<dbReference type="GeneID" id="109406007"/>
<dbReference type="PANTHER" id="PTHR18879:SF20">
    <property type="entry name" value="CENTROSOMAL PROTEIN OF 290 KDA"/>
    <property type="match status" value="1"/>
</dbReference>
<feature type="coiled-coil region" evidence="8">
    <location>
        <begin position="1152"/>
        <end position="1179"/>
    </location>
</feature>
<feature type="coiled-coil region" evidence="8">
    <location>
        <begin position="82"/>
        <end position="123"/>
    </location>
</feature>
<evidence type="ECO:0000256" key="2">
    <source>
        <dbReference type="ARBA" id="ARBA00004300"/>
    </source>
</evidence>
<feature type="coiled-coil region" evidence="8">
    <location>
        <begin position="1600"/>
        <end position="1627"/>
    </location>
</feature>
<feature type="coiled-coil region" evidence="8">
    <location>
        <begin position="1474"/>
        <end position="1570"/>
    </location>
</feature>
<feature type="region of interest" description="Disordered" evidence="9">
    <location>
        <begin position="508"/>
        <end position="530"/>
    </location>
</feature>
<dbReference type="PANTHER" id="PTHR18879">
    <property type="entry name" value="CENTROSOMAL PROTEIN OF 290 KDA"/>
    <property type="match status" value="1"/>
</dbReference>
<dbReference type="EnsemblMetazoa" id="AALFPA23_019223.R28276">
    <property type="protein sequence ID" value="AALFPA23_019223.P28276"/>
    <property type="gene ID" value="AALFPA23_019223"/>
</dbReference>
<evidence type="ECO:0000256" key="4">
    <source>
        <dbReference type="ARBA" id="ARBA00022794"/>
    </source>
</evidence>
<evidence type="ECO:0000313" key="10">
    <source>
        <dbReference type="EnsemblMetazoa" id="AALFPA23_019223.P28276"/>
    </source>
</evidence>
<keyword evidence="6" id="KW-0206">Cytoskeleton</keyword>
<feature type="compositionally biased region" description="Polar residues" evidence="9">
    <location>
        <begin position="1247"/>
        <end position="1260"/>
    </location>
</feature>
<reference evidence="10" key="2">
    <citation type="submission" date="2025-05" db="UniProtKB">
        <authorList>
            <consortium name="EnsemblMetazoa"/>
        </authorList>
    </citation>
    <scope>IDENTIFICATION</scope>
    <source>
        <strain evidence="10">Foshan</strain>
    </source>
</reference>
<feature type="coiled-coil region" evidence="8">
    <location>
        <begin position="1938"/>
        <end position="2014"/>
    </location>
</feature>
<feature type="region of interest" description="Disordered" evidence="9">
    <location>
        <begin position="1234"/>
        <end position="1260"/>
    </location>
</feature>
<keyword evidence="5 8" id="KW-0175">Coiled coil</keyword>
<feature type="compositionally biased region" description="Polar residues" evidence="9">
    <location>
        <begin position="1784"/>
        <end position="1797"/>
    </location>
</feature>
<evidence type="ECO:0000256" key="3">
    <source>
        <dbReference type="ARBA" id="ARBA00022490"/>
    </source>
</evidence>
<dbReference type="InterPro" id="IPR026201">
    <property type="entry name" value="Cep290"/>
</dbReference>
<feature type="coiled-coil region" evidence="8">
    <location>
        <begin position="739"/>
        <end position="776"/>
    </location>
</feature>
<comment type="subcellular location">
    <subcellularLocation>
        <location evidence="1">Cytoplasm</location>
        <location evidence="1">Cytoskeleton</location>
        <location evidence="1">Cilium basal body</location>
    </subcellularLocation>
    <subcellularLocation>
        <location evidence="2">Cytoplasm</location>
        <location evidence="2">Cytoskeleton</location>
        <location evidence="2">Microtubule organizing center</location>
        <location evidence="2">Centrosome</location>
    </subcellularLocation>
</comment>
<name>A0ABM1ZK01_AEDAL</name>
<keyword evidence="11" id="KW-1185">Reference proteome</keyword>
<evidence type="ECO:0000256" key="9">
    <source>
        <dbReference type="SAM" id="MobiDB-lite"/>
    </source>
</evidence>
<feature type="coiled-coil region" evidence="8">
    <location>
        <begin position="1804"/>
        <end position="1869"/>
    </location>
</feature>
<accession>A0ABM1ZK01</accession>
<sequence length="2091" mass="242223">MDWRYMLSVSPHNLADERKDEVAVDLASVPTDQKLDSKSCKKLFRLAQVVLRFRNEQVGQLRIEIDRMTGEYEQREARGSPSDQLREQVAEFKRTIDRLEAERHTNRARIKELSEEITSLQKKLAENSHFGSEGEDSPDALSEIDRQQELYNNISMKNKHIKRLLRDIDDLEKRNSFQIDTINSLQVSLNDATMNMTGLTHQHEEAQAVMKEQEVLIEEANEKIKRLEEDVEGLAEEKARFEEDLEGFAKQLEERTEQWQNILERKQEELEEIETKYSELLQQFPGYDIEAERKEFKKMSSRLQEKDDMIEELEKKITMLSQEILTSTELMNRISQEKENASKETVKVSQCCEESRVLLEKANKRCEEMQEILSNVEEDNMLKSRQAVEAIEALRRYESGEEGLANALKKINRLHEKVNVRDKQIRELVAEINLANEITMENAVLRKRLGISEDEVIPTHSVLSKQRKIEKVNERLALKLRASEEMRLQLKLEKNDLKRKLFQMSQSLSSQRSVDKDKSDETNQQPSLDDAAVGENLVADGVDEISKISDTDVAKFCEKCMKQYNVNDSRKYCKACIFRQSFNYCDGCIKKLKVNINSDEESKSKNVEQIEELEKKYAIVVEENENLRIGMHEILQKLREYDATSSHLTIDTSTLERLLHALDARSVSGWYHPAMRLQNELLATREREMLLKERLSLKSKQSTFSLGSRNDSGNVCDDEENTADIDQAISEQPDVGEQVMQKTMEIDRLNDQIESLKEEREQLHKVNDELVVTKNLYDELMEFTKSTDNEKDKIMVETLERLKLIESNICAFQRKIEYLKAENDNMHNTMRTIEVEHLNILHGLRSELARKNSTLKKLEHQTSVEGRHVSSPDSESIGKLETEIERMKLETANFYTIFLKNIQEVDKDNLLPLEYENLARVGLVESNLAVEFVTKEEFKRIKKQVHTVEDELKKQTIKNGHLEELLKISQEQIRSQQMLISKFSDEEISLRHLVADLQSSSNEKYLLVKTQKELDAAKEQVELLKLDNAKLKQSLIESDEELHKIKEQLAHKELDFIDHQKDNELKIKFLSKSVKLLHENYNSFTPTYAVTDFVKEYAKLLELKKRLFRQGKEAMARQIDEDYEKLFAKLREHFDGSQIQDKINLIKFESQCEYLNKQLVLSQEQIEQLQEENSALKLASVESTRHWDTIELIFNGKPKPEKSVDKYFDKEVQVTVEISHKCINTIPIIDDSLAEKPRQGTPPALNHPSQQSPVRKTSDAGQMTDDLMTETQLPISVPSALQKSLESQLKQAMMLASTRSALLLETESRLTECHGRIKLLERTLEDKEEQLRKQVQAAVNSDKQDDNILSSTIGSLQNLLLEKDTTLSRYQELLRNERQEHSKTYDENIAQIRALKKEVDEMEQKVYDKQKEIDNLGIQLADLNQLKAQHEAVVVERDAHQAESKQSADKPELIYTDKLIENMFETDQKKEEEIEGLKMRTKVLESKLQDASEELRKSQANLREMIAREKRAEKNLREKEAEIVTLNERLEREHEDLKEFTDNIASAQEIEQLKEMLEEKDRHIQDLTETLSQFHDDQQKFMNDTSLHSAEQVSQLSADLNRSEASNRVLKTQIDALKRQIMSIQQREKQSRDLVKTLKNQLIKRPVISMKPDRTPTPREEQLSRKLQQLETELLDTKDELRKQISINENRRAKNAAELDLWNKQKRWQQMAEKLKIQLKEREVELEKLKVHFNSAKNTIVRLEREKAILEGRSIRGSSAGSATIPPSRFGPGDSKYTPADSPDSCTTEGTGSDEASTEVNTFAQNSKEIIEALKNRIESQQRRIVAMELERKGSNTMTHELERMQEKISNLEAQNIRLEAKTLQLQLDNDMLRQSDESERLHSQIKHLEEYIIVLKEELSKVTAGCPETINFDNLCQRCSRSSTAGAASNSELADYNSKLEQTVIALRRVVEKLKVENKQLKENKAYSSGVANDRKSALGVTKESYDRLQKEYDKLQQNYTEALNRVAALQVEVELLSSVTCSRCHPREGAAQEPEQPDLLEKKTQLLEKAKILLSRAAAKERYLKEQIALLRRKCSDLQNVPVIDEISE</sequence>
<evidence type="ECO:0000256" key="1">
    <source>
        <dbReference type="ARBA" id="ARBA00004120"/>
    </source>
</evidence>
<dbReference type="Gene3D" id="1.10.287.1490">
    <property type="match status" value="1"/>
</dbReference>
<keyword evidence="3" id="KW-0963">Cytoplasm</keyword>
<organism evidence="10 11">
    <name type="scientific">Aedes albopictus</name>
    <name type="common">Asian tiger mosquito</name>
    <name type="synonym">Stegomyia albopicta</name>
    <dbReference type="NCBI Taxonomy" id="7160"/>
    <lineage>
        <taxon>Eukaryota</taxon>
        <taxon>Metazoa</taxon>
        <taxon>Ecdysozoa</taxon>
        <taxon>Arthropoda</taxon>
        <taxon>Hexapoda</taxon>
        <taxon>Insecta</taxon>
        <taxon>Pterygota</taxon>
        <taxon>Neoptera</taxon>
        <taxon>Endopterygota</taxon>
        <taxon>Diptera</taxon>
        <taxon>Nematocera</taxon>
        <taxon>Culicoidea</taxon>
        <taxon>Culicidae</taxon>
        <taxon>Culicinae</taxon>
        <taxon>Aedini</taxon>
        <taxon>Aedes</taxon>
        <taxon>Stegomyia</taxon>
    </lineage>
</organism>
<evidence type="ECO:0000313" key="11">
    <source>
        <dbReference type="Proteomes" id="UP000069940"/>
    </source>
</evidence>
<proteinExistence type="predicted"/>
<dbReference type="RefSeq" id="XP_062709377.1">
    <property type="nucleotide sequence ID" value="XM_062853393.1"/>
</dbReference>
<feature type="coiled-coil region" evidence="8">
    <location>
        <begin position="1007"/>
        <end position="1048"/>
    </location>
</feature>
<evidence type="ECO:0000256" key="7">
    <source>
        <dbReference type="ARBA" id="ARBA00023273"/>
    </source>
</evidence>
<evidence type="ECO:0000256" key="5">
    <source>
        <dbReference type="ARBA" id="ARBA00023054"/>
    </source>
</evidence>
<protein>
    <submittedName>
        <fullName evidence="10">Uncharacterized protein</fullName>
    </submittedName>
</protein>
<dbReference type="Proteomes" id="UP000069940">
    <property type="component" value="Unassembled WGS sequence"/>
</dbReference>
<keyword evidence="4" id="KW-0970">Cilium biogenesis/degradation</keyword>